<dbReference type="RefSeq" id="WP_137098517.1">
    <property type="nucleotide sequence ID" value="NZ_CP039865.1"/>
</dbReference>
<accession>A0A4D7QHM9</accession>
<dbReference type="GO" id="GO:0005886">
    <property type="term" value="C:plasma membrane"/>
    <property type="evidence" value="ECO:0007669"/>
    <property type="project" value="UniProtKB-SubCell"/>
</dbReference>
<feature type="transmembrane region" description="Helical" evidence="8">
    <location>
        <begin position="50"/>
        <end position="70"/>
    </location>
</feature>
<organism evidence="9 10">
    <name type="scientific">Phreatobacter aquaticus</name>
    <dbReference type="NCBI Taxonomy" id="2570229"/>
    <lineage>
        <taxon>Bacteria</taxon>
        <taxon>Pseudomonadati</taxon>
        <taxon>Pseudomonadota</taxon>
        <taxon>Alphaproteobacteria</taxon>
        <taxon>Hyphomicrobiales</taxon>
        <taxon>Phreatobacteraceae</taxon>
        <taxon>Phreatobacter</taxon>
    </lineage>
</organism>
<evidence type="ECO:0000313" key="10">
    <source>
        <dbReference type="Proteomes" id="UP000298588"/>
    </source>
</evidence>
<keyword evidence="7 8" id="KW-0472">Membrane</keyword>
<reference evidence="9 10" key="1">
    <citation type="submission" date="2019-04" db="EMBL/GenBank/DDBJ databases">
        <title>Phreatobacter aquaticus sp. nov.</title>
        <authorList>
            <person name="Choi A."/>
            <person name="Baek K."/>
        </authorList>
    </citation>
    <scope>NUCLEOTIDE SEQUENCE [LARGE SCALE GENOMIC DNA]</scope>
    <source>
        <strain evidence="9 10">NMCR1094</strain>
    </source>
</reference>
<dbReference type="Proteomes" id="UP000298588">
    <property type="component" value="Chromosome"/>
</dbReference>
<feature type="transmembrane region" description="Helical" evidence="8">
    <location>
        <begin position="82"/>
        <end position="104"/>
    </location>
</feature>
<keyword evidence="4" id="KW-1003">Cell membrane</keyword>
<dbReference type="PANTHER" id="PTHR34979:SF1">
    <property type="entry name" value="INNER MEMBRANE PROTEIN YGAZ"/>
    <property type="match status" value="1"/>
</dbReference>
<keyword evidence="10" id="KW-1185">Reference proteome</keyword>
<keyword evidence="3" id="KW-0813">Transport</keyword>
<keyword evidence="5 8" id="KW-0812">Transmembrane</keyword>
<evidence type="ECO:0000256" key="5">
    <source>
        <dbReference type="ARBA" id="ARBA00022692"/>
    </source>
</evidence>
<dbReference type="GO" id="GO:1903785">
    <property type="term" value="P:L-valine transmembrane transport"/>
    <property type="evidence" value="ECO:0007669"/>
    <property type="project" value="TreeGrafter"/>
</dbReference>
<evidence type="ECO:0000313" key="9">
    <source>
        <dbReference type="EMBL" id="QCK85183.1"/>
    </source>
</evidence>
<dbReference type="KEGG" id="paqt:E8L99_05005"/>
<comment type="subcellular location">
    <subcellularLocation>
        <location evidence="1">Cell membrane</location>
        <topology evidence="1">Multi-pass membrane protein</topology>
    </subcellularLocation>
</comment>
<dbReference type="PANTHER" id="PTHR34979">
    <property type="entry name" value="INNER MEMBRANE PROTEIN YGAZ"/>
    <property type="match status" value="1"/>
</dbReference>
<evidence type="ECO:0000256" key="3">
    <source>
        <dbReference type="ARBA" id="ARBA00022448"/>
    </source>
</evidence>
<evidence type="ECO:0000256" key="8">
    <source>
        <dbReference type="SAM" id="Phobius"/>
    </source>
</evidence>
<evidence type="ECO:0000256" key="2">
    <source>
        <dbReference type="ARBA" id="ARBA00010735"/>
    </source>
</evidence>
<feature type="transmembrane region" description="Helical" evidence="8">
    <location>
        <begin position="25"/>
        <end position="43"/>
    </location>
</feature>
<sequence length="240" mass="25315">MAPSSPPPMRPVPITPAGMIEGARLSLPLLPGVIVFAAAFGGASAEKGLTLVETTLMSLLVYAGAGQLLALELWPRAWSTGALTAMVAVVVAVNLRFLLMSAALQPWLSRMPRGSAYLALSSLTDANFIIGSRYHAKGGEDAGVFIGAGLFLWIIWTLATIPGHMLGGILSDPKRFGLDLIMPLIFTSMAVSMFRIRRDRLAWPIAAGVALGTSQVIDGYWFIVVGALAGSIAAGLLRDR</sequence>
<name>A0A4D7QHM9_9HYPH</name>
<dbReference type="InterPro" id="IPR011606">
    <property type="entry name" value="Brnchd-chn_aa_trnsp_permease"/>
</dbReference>
<proteinExistence type="inferred from homology"/>
<keyword evidence="6 8" id="KW-1133">Transmembrane helix</keyword>
<evidence type="ECO:0000256" key="6">
    <source>
        <dbReference type="ARBA" id="ARBA00022989"/>
    </source>
</evidence>
<protein>
    <submittedName>
        <fullName evidence="9">Branched-chain amino acid ABC transporter permease</fullName>
    </submittedName>
</protein>
<dbReference type="EMBL" id="CP039865">
    <property type="protein sequence ID" value="QCK85183.1"/>
    <property type="molecule type" value="Genomic_DNA"/>
</dbReference>
<feature type="transmembrane region" description="Helical" evidence="8">
    <location>
        <begin position="176"/>
        <end position="196"/>
    </location>
</feature>
<evidence type="ECO:0000256" key="1">
    <source>
        <dbReference type="ARBA" id="ARBA00004651"/>
    </source>
</evidence>
<feature type="transmembrane region" description="Helical" evidence="8">
    <location>
        <begin position="142"/>
        <end position="164"/>
    </location>
</feature>
<dbReference type="OrthoDB" id="9803444at2"/>
<dbReference type="Pfam" id="PF03591">
    <property type="entry name" value="AzlC"/>
    <property type="match status" value="1"/>
</dbReference>
<evidence type="ECO:0000256" key="4">
    <source>
        <dbReference type="ARBA" id="ARBA00022475"/>
    </source>
</evidence>
<evidence type="ECO:0000256" key="7">
    <source>
        <dbReference type="ARBA" id="ARBA00023136"/>
    </source>
</evidence>
<dbReference type="AlphaFoldDB" id="A0A4D7QHM9"/>
<gene>
    <name evidence="9" type="ORF">E8L99_05005</name>
</gene>
<comment type="similarity">
    <text evidence="2">Belongs to the AzlC family.</text>
</comment>